<evidence type="ECO:0000313" key="2">
    <source>
        <dbReference type="EMBL" id="GLK14494.1"/>
    </source>
</evidence>
<feature type="transmembrane region" description="Helical" evidence="1">
    <location>
        <begin position="42"/>
        <end position="59"/>
    </location>
</feature>
<dbReference type="Proteomes" id="UP001143474">
    <property type="component" value="Unassembled WGS sequence"/>
</dbReference>
<accession>A0A9W6IBF3</accession>
<dbReference type="RefSeq" id="WP_271222732.1">
    <property type="nucleotide sequence ID" value="NZ_BAAAVD010000030.1"/>
</dbReference>
<reference evidence="2" key="1">
    <citation type="journal article" date="2014" name="Int. J. Syst. Evol. Microbiol.">
        <title>Complete genome sequence of Corynebacterium casei LMG S-19264T (=DSM 44701T), isolated from a smear-ripened cheese.</title>
        <authorList>
            <consortium name="US DOE Joint Genome Institute (JGI-PGF)"/>
            <person name="Walter F."/>
            <person name="Albersmeier A."/>
            <person name="Kalinowski J."/>
            <person name="Ruckert C."/>
        </authorList>
    </citation>
    <scope>NUCLEOTIDE SEQUENCE</scope>
    <source>
        <strain evidence="2">VKM Ac-2007</strain>
    </source>
</reference>
<keyword evidence="3" id="KW-1185">Reference proteome</keyword>
<name>A0A9W6IBF3_9ACTN</name>
<keyword evidence="1" id="KW-0472">Membrane</keyword>
<dbReference type="AlphaFoldDB" id="A0A9W6IBF3"/>
<proteinExistence type="predicted"/>
<keyword evidence="1" id="KW-1133">Transmembrane helix</keyword>
<evidence type="ECO:0000313" key="3">
    <source>
        <dbReference type="Proteomes" id="UP001143474"/>
    </source>
</evidence>
<feature type="transmembrane region" description="Helical" evidence="1">
    <location>
        <begin position="12"/>
        <end position="30"/>
    </location>
</feature>
<protein>
    <submittedName>
        <fullName evidence="2">Uncharacterized protein</fullName>
    </submittedName>
</protein>
<comment type="caution">
    <text evidence="2">The sequence shown here is derived from an EMBL/GenBank/DDBJ whole genome shotgun (WGS) entry which is preliminary data.</text>
</comment>
<dbReference type="EMBL" id="BSEV01000033">
    <property type="protein sequence ID" value="GLK14494.1"/>
    <property type="molecule type" value="Genomic_DNA"/>
</dbReference>
<reference evidence="2" key="2">
    <citation type="submission" date="2023-01" db="EMBL/GenBank/DDBJ databases">
        <authorList>
            <person name="Sun Q."/>
            <person name="Evtushenko L."/>
        </authorList>
    </citation>
    <scope>NUCLEOTIDE SEQUENCE</scope>
    <source>
        <strain evidence="2">VKM Ac-2007</strain>
    </source>
</reference>
<organism evidence="2 3">
    <name type="scientific">Streptosporangium carneum</name>
    <dbReference type="NCBI Taxonomy" id="47481"/>
    <lineage>
        <taxon>Bacteria</taxon>
        <taxon>Bacillati</taxon>
        <taxon>Actinomycetota</taxon>
        <taxon>Actinomycetes</taxon>
        <taxon>Streptosporangiales</taxon>
        <taxon>Streptosporangiaceae</taxon>
        <taxon>Streptosporangium</taxon>
    </lineage>
</organism>
<sequence length="75" mass="8315">MWRRGLDWGATTLVGVFGVLWSGVVVFAAAEGTMWTRLGQGAFGAFLIGWSLYKAAVLLRPSRPRAKARHRRVRA</sequence>
<keyword evidence="1" id="KW-0812">Transmembrane</keyword>
<gene>
    <name evidence="2" type="ORF">GCM10017600_79060</name>
</gene>
<evidence type="ECO:0000256" key="1">
    <source>
        <dbReference type="SAM" id="Phobius"/>
    </source>
</evidence>